<reference evidence="2 3" key="1">
    <citation type="journal article" date="2011" name="Front. Microbiol.">
        <title>Two Strains of Crocosphaera watsonii with Highly Conserved Genomes are Distinguished by Strain-Specific Features.</title>
        <authorList>
            <person name="Bench S.R."/>
            <person name="Ilikchyan I.N."/>
            <person name="Tripp H.J."/>
            <person name="Zehr J.P."/>
        </authorList>
    </citation>
    <scope>NUCLEOTIDE SEQUENCE [LARGE SCALE GENOMIC DNA]</scope>
    <source>
        <strain evidence="2 3">WH 0003</strain>
    </source>
</reference>
<accession>G5JE48</accession>
<dbReference type="Proteomes" id="UP000003477">
    <property type="component" value="Unassembled WGS sequence"/>
</dbReference>
<evidence type="ECO:0000313" key="2">
    <source>
        <dbReference type="EMBL" id="EHJ09536.1"/>
    </source>
</evidence>
<organism evidence="2 3">
    <name type="scientific">Crocosphaera watsonii WH 0003</name>
    <dbReference type="NCBI Taxonomy" id="423471"/>
    <lineage>
        <taxon>Bacteria</taxon>
        <taxon>Bacillati</taxon>
        <taxon>Cyanobacteriota</taxon>
        <taxon>Cyanophyceae</taxon>
        <taxon>Oscillatoriophycideae</taxon>
        <taxon>Chroococcales</taxon>
        <taxon>Aphanothecaceae</taxon>
        <taxon>Crocosphaera</taxon>
    </lineage>
</organism>
<evidence type="ECO:0000256" key="1">
    <source>
        <dbReference type="SAM" id="MobiDB-lite"/>
    </source>
</evidence>
<feature type="region of interest" description="Disordered" evidence="1">
    <location>
        <begin position="1"/>
        <end position="25"/>
    </location>
</feature>
<dbReference type="EMBL" id="AESD01000924">
    <property type="protein sequence ID" value="EHJ09536.1"/>
    <property type="molecule type" value="Genomic_DNA"/>
</dbReference>
<protein>
    <submittedName>
        <fullName evidence="2">Uncharacterized secreted YBBR-like protein</fullName>
    </submittedName>
</protein>
<proteinExistence type="predicted"/>
<dbReference type="AlphaFoldDB" id="G5JE48"/>
<feature type="compositionally biased region" description="Polar residues" evidence="1">
    <location>
        <begin position="1"/>
        <end position="22"/>
    </location>
</feature>
<gene>
    <name evidence="2" type="ORF">CWATWH0003_B035</name>
</gene>
<name>G5JE48_CROWT</name>
<evidence type="ECO:0000313" key="3">
    <source>
        <dbReference type="Proteomes" id="UP000003477"/>
    </source>
</evidence>
<sequence>MRTNSVGGFDAQTSFDSESPSSEELKGNELHPVIKNIVNKINLCFTWLIINVYFLEGASGNFLAQLLTKKPSAFCPLLYIVILSESYV</sequence>
<comment type="caution">
    <text evidence="2">The sequence shown here is derived from an EMBL/GenBank/DDBJ whole genome shotgun (WGS) entry which is preliminary data.</text>
</comment>